<dbReference type="RefSeq" id="WP_132283046.1">
    <property type="nucleotide sequence ID" value="NZ_SMGQ01000015.1"/>
</dbReference>
<keyword evidence="9 12" id="KW-0131">Cell cycle</keyword>
<keyword evidence="6 12" id="KW-0697">Rotamase</keyword>
<keyword evidence="5 12" id="KW-0132">Cell division</keyword>
<evidence type="ECO:0000256" key="15">
    <source>
        <dbReference type="SAM" id="Coils"/>
    </source>
</evidence>
<evidence type="ECO:0000256" key="7">
    <source>
        <dbReference type="ARBA" id="ARBA00023186"/>
    </source>
</evidence>
<dbReference type="GO" id="GO:0015031">
    <property type="term" value="P:protein transport"/>
    <property type="evidence" value="ECO:0007669"/>
    <property type="project" value="UniProtKB-UniRule"/>
</dbReference>
<evidence type="ECO:0000256" key="11">
    <source>
        <dbReference type="ARBA" id="ARBA00029986"/>
    </source>
</evidence>
<comment type="domain">
    <text evidence="12">Consists of 3 domains; the N-terminus binds the ribosome, the middle domain has PPIase activity, while the C-terminus has intrinsic chaperone activity on its own.</text>
</comment>
<dbReference type="Proteomes" id="UP000294545">
    <property type="component" value="Unassembled WGS sequence"/>
</dbReference>
<dbReference type="GO" id="GO:0043022">
    <property type="term" value="F:ribosome binding"/>
    <property type="evidence" value="ECO:0007669"/>
    <property type="project" value="TreeGrafter"/>
</dbReference>
<evidence type="ECO:0000256" key="2">
    <source>
        <dbReference type="ARBA" id="ARBA00005464"/>
    </source>
</evidence>
<reference evidence="17 18" key="1">
    <citation type="submission" date="2019-03" db="EMBL/GenBank/DDBJ databases">
        <title>Genomic Encyclopedia of Type Strains, Phase IV (KMG-IV): sequencing the most valuable type-strain genomes for metagenomic binning, comparative biology and taxonomic classification.</title>
        <authorList>
            <person name="Goeker M."/>
        </authorList>
    </citation>
    <scope>NUCLEOTIDE SEQUENCE [LARGE SCALE GENOMIC DNA]</scope>
    <source>
        <strain evidence="17 18">DSM 24176</strain>
    </source>
</reference>
<proteinExistence type="inferred from homology"/>
<comment type="caution">
    <text evidence="17">The sequence shown here is derived from an EMBL/GenBank/DDBJ whole genome shotgun (WGS) entry which is preliminary data.</text>
</comment>
<evidence type="ECO:0000256" key="6">
    <source>
        <dbReference type="ARBA" id="ARBA00023110"/>
    </source>
</evidence>
<dbReference type="HAMAP" id="MF_00303">
    <property type="entry name" value="Trigger_factor_Tig"/>
    <property type="match status" value="1"/>
</dbReference>
<evidence type="ECO:0000256" key="5">
    <source>
        <dbReference type="ARBA" id="ARBA00022618"/>
    </source>
</evidence>
<dbReference type="InterPro" id="IPR008880">
    <property type="entry name" value="Trigger_fac_C"/>
</dbReference>
<keyword evidence="7 12" id="KW-0143">Chaperone</keyword>
<evidence type="ECO:0000256" key="10">
    <source>
        <dbReference type="ARBA" id="ARBA00024849"/>
    </source>
</evidence>
<dbReference type="GO" id="GO:0051301">
    <property type="term" value="P:cell division"/>
    <property type="evidence" value="ECO:0007669"/>
    <property type="project" value="UniProtKB-KW"/>
</dbReference>
<dbReference type="GO" id="GO:0044183">
    <property type="term" value="F:protein folding chaperone"/>
    <property type="evidence" value="ECO:0007669"/>
    <property type="project" value="TreeGrafter"/>
</dbReference>
<evidence type="ECO:0000313" key="18">
    <source>
        <dbReference type="Proteomes" id="UP000294545"/>
    </source>
</evidence>
<dbReference type="InterPro" id="IPR008881">
    <property type="entry name" value="Trigger_fac_ribosome-bd_bac"/>
</dbReference>
<dbReference type="SUPFAM" id="SSF54534">
    <property type="entry name" value="FKBP-like"/>
    <property type="match status" value="1"/>
</dbReference>
<evidence type="ECO:0000256" key="1">
    <source>
        <dbReference type="ARBA" id="ARBA00000971"/>
    </source>
</evidence>
<protein>
    <recommendedName>
        <fullName evidence="4 12">Trigger factor</fullName>
        <shortName evidence="12">TF</shortName>
        <ecNumber evidence="3 12">5.2.1.8</ecNumber>
    </recommendedName>
    <alternativeName>
        <fullName evidence="11 12">PPIase</fullName>
    </alternativeName>
</protein>
<sequence length="428" mass="49453">MNVNVEQLEKSMVKLTIEVDADRFEEGLKKAYNKNKGQISLPGFRKGKVPRAMIEKNYGPGIFYEDAANDIIPEAYDKAVQEQDLEIVSRPDVDVEQIEKGKSFIFTATVAVKPEIELGEYKNIEVEKVEAEVTDEEIQGEIDNVREQNSRLISITDRPIKKDDQVVIDFEGFIDGEAFEGGKAEEYALTIGSNSFIDNFEDQLIGKNIDDEVEVNVNFPENYQKEDLQNKPAMFKVKIKEIKEKELPEVDDEFAKDVSEFDTLDEYKEDIKAKLKERKENEAKQQKQEKVVDAIIENSTIELPEPMVDMQIDQMAQDLEQRLQYQGLNLEQYLQMMGQNRMTFNDQLRPEAEKRIKSRLVLENIVKAENIEVTEEEINEEIKKMAEMYKIEEDKIKEMIVDQEKENMKIDIAVQKAVELVVEAAKEV</sequence>
<evidence type="ECO:0000256" key="3">
    <source>
        <dbReference type="ARBA" id="ARBA00013194"/>
    </source>
</evidence>
<name>A0A4V2PZP4_9FIRM</name>
<dbReference type="Pfam" id="PF05697">
    <property type="entry name" value="Trigger_N"/>
    <property type="match status" value="1"/>
</dbReference>
<dbReference type="GO" id="GO:0005737">
    <property type="term" value="C:cytoplasm"/>
    <property type="evidence" value="ECO:0007669"/>
    <property type="project" value="UniProtKB-SubCell"/>
</dbReference>
<dbReference type="InterPro" id="IPR036611">
    <property type="entry name" value="Trigger_fac_ribosome-bd_sf"/>
</dbReference>
<keyword evidence="18" id="KW-1185">Reference proteome</keyword>
<evidence type="ECO:0000259" key="16">
    <source>
        <dbReference type="PROSITE" id="PS50059"/>
    </source>
</evidence>
<dbReference type="GO" id="GO:0043335">
    <property type="term" value="P:protein unfolding"/>
    <property type="evidence" value="ECO:0007669"/>
    <property type="project" value="TreeGrafter"/>
</dbReference>
<dbReference type="Pfam" id="PF05698">
    <property type="entry name" value="Trigger_C"/>
    <property type="match status" value="1"/>
</dbReference>
<dbReference type="GO" id="GO:0051083">
    <property type="term" value="P:'de novo' cotranslational protein folding"/>
    <property type="evidence" value="ECO:0007669"/>
    <property type="project" value="TreeGrafter"/>
</dbReference>
<dbReference type="SUPFAM" id="SSF109998">
    <property type="entry name" value="Triger factor/SurA peptide-binding domain-like"/>
    <property type="match status" value="1"/>
</dbReference>
<evidence type="ECO:0000256" key="9">
    <source>
        <dbReference type="ARBA" id="ARBA00023306"/>
    </source>
</evidence>
<dbReference type="SUPFAM" id="SSF102735">
    <property type="entry name" value="Trigger factor ribosome-binding domain"/>
    <property type="match status" value="1"/>
</dbReference>
<evidence type="ECO:0000256" key="4">
    <source>
        <dbReference type="ARBA" id="ARBA00016902"/>
    </source>
</evidence>
<comment type="catalytic activity">
    <reaction evidence="1 12 13">
        <text>[protein]-peptidylproline (omega=180) = [protein]-peptidylproline (omega=0)</text>
        <dbReference type="Rhea" id="RHEA:16237"/>
        <dbReference type="Rhea" id="RHEA-COMP:10747"/>
        <dbReference type="Rhea" id="RHEA-COMP:10748"/>
        <dbReference type="ChEBI" id="CHEBI:83833"/>
        <dbReference type="ChEBI" id="CHEBI:83834"/>
        <dbReference type="EC" id="5.2.1.8"/>
    </reaction>
</comment>
<dbReference type="InterPro" id="IPR037041">
    <property type="entry name" value="Trigger_fac_C_sf"/>
</dbReference>
<accession>A0A4V2PZP4</accession>
<evidence type="ECO:0000256" key="12">
    <source>
        <dbReference type="HAMAP-Rule" id="MF_00303"/>
    </source>
</evidence>
<dbReference type="FunFam" id="3.10.50.40:FF:000001">
    <property type="entry name" value="Trigger factor"/>
    <property type="match status" value="1"/>
</dbReference>
<evidence type="ECO:0000313" key="17">
    <source>
        <dbReference type="EMBL" id="TCK90601.1"/>
    </source>
</evidence>
<dbReference type="NCBIfam" id="TIGR00115">
    <property type="entry name" value="tig"/>
    <property type="match status" value="1"/>
</dbReference>
<dbReference type="PROSITE" id="PS50059">
    <property type="entry name" value="FKBP_PPIASE"/>
    <property type="match status" value="1"/>
</dbReference>
<dbReference type="Gene3D" id="3.10.50.40">
    <property type="match status" value="1"/>
</dbReference>
<organism evidence="17 18">
    <name type="scientific">Natranaerovirga hydrolytica</name>
    <dbReference type="NCBI Taxonomy" id="680378"/>
    <lineage>
        <taxon>Bacteria</taxon>
        <taxon>Bacillati</taxon>
        <taxon>Bacillota</taxon>
        <taxon>Clostridia</taxon>
        <taxon>Lachnospirales</taxon>
        <taxon>Natranaerovirgaceae</taxon>
        <taxon>Natranaerovirga</taxon>
    </lineage>
</organism>
<dbReference type="PIRSF" id="PIRSF003095">
    <property type="entry name" value="Trigger_factor"/>
    <property type="match status" value="1"/>
</dbReference>
<dbReference type="InterPro" id="IPR046357">
    <property type="entry name" value="PPIase_dom_sf"/>
</dbReference>
<dbReference type="EC" id="5.2.1.8" evidence="3 12"/>
<keyword evidence="8 12" id="KW-0413">Isomerase</keyword>
<dbReference type="OrthoDB" id="9767721at2"/>
<comment type="similarity">
    <text evidence="2 12 14">Belongs to the FKBP-type PPIase family. Tig subfamily.</text>
</comment>
<dbReference type="GO" id="GO:0003755">
    <property type="term" value="F:peptidyl-prolyl cis-trans isomerase activity"/>
    <property type="evidence" value="ECO:0007669"/>
    <property type="project" value="UniProtKB-UniRule"/>
</dbReference>
<dbReference type="Pfam" id="PF00254">
    <property type="entry name" value="FKBP_C"/>
    <property type="match status" value="1"/>
</dbReference>
<evidence type="ECO:0000256" key="8">
    <source>
        <dbReference type="ARBA" id="ARBA00023235"/>
    </source>
</evidence>
<dbReference type="PANTHER" id="PTHR30560">
    <property type="entry name" value="TRIGGER FACTOR CHAPERONE AND PEPTIDYL-PROLYL CIS/TRANS ISOMERASE"/>
    <property type="match status" value="1"/>
</dbReference>
<gene>
    <name evidence="12" type="primary">tig</name>
    <name evidence="17" type="ORF">EDC19_2370</name>
</gene>
<dbReference type="PANTHER" id="PTHR30560:SF3">
    <property type="entry name" value="TRIGGER FACTOR-LIKE PROTEIN TIG, CHLOROPLASTIC"/>
    <property type="match status" value="1"/>
</dbReference>
<evidence type="ECO:0000256" key="14">
    <source>
        <dbReference type="RuleBase" id="RU003914"/>
    </source>
</evidence>
<comment type="function">
    <text evidence="10 12">Involved in protein export. Acts as a chaperone by maintaining the newly synthesized protein in an open conformation. Functions as a peptidyl-prolyl cis-trans isomerase.</text>
</comment>
<evidence type="ECO:0000256" key="13">
    <source>
        <dbReference type="PROSITE-ProRule" id="PRU00277"/>
    </source>
</evidence>
<feature type="coiled-coil region" evidence="15">
    <location>
        <begin position="368"/>
        <end position="395"/>
    </location>
</feature>
<keyword evidence="12" id="KW-0963">Cytoplasm</keyword>
<dbReference type="InterPro" id="IPR005215">
    <property type="entry name" value="Trig_fac"/>
</dbReference>
<comment type="subcellular location">
    <subcellularLocation>
        <location evidence="12">Cytoplasm</location>
    </subcellularLocation>
    <text evidence="12">About half TF is bound to the ribosome near the polypeptide exit tunnel while the other half is free in the cytoplasm.</text>
</comment>
<dbReference type="InterPro" id="IPR001179">
    <property type="entry name" value="PPIase_FKBP_dom"/>
</dbReference>
<dbReference type="InterPro" id="IPR027304">
    <property type="entry name" value="Trigger_fact/SurA_dom_sf"/>
</dbReference>
<dbReference type="EMBL" id="SMGQ01000015">
    <property type="protein sequence ID" value="TCK90601.1"/>
    <property type="molecule type" value="Genomic_DNA"/>
</dbReference>
<feature type="domain" description="PPIase FKBP-type" evidence="16">
    <location>
        <begin position="163"/>
        <end position="251"/>
    </location>
</feature>
<dbReference type="AlphaFoldDB" id="A0A4V2PZP4"/>
<keyword evidence="15" id="KW-0175">Coiled coil</keyword>
<dbReference type="Gene3D" id="3.30.70.1050">
    <property type="entry name" value="Trigger factor ribosome-binding domain"/>
    <property type="match status" value="1"/>
</dbReference>
<dbReference type="Gene3D" id="1.10.3120.10">
    <property type="entry name" value="Trigger factor, C-terminal domain"/>
    <property type="match status" value="1"/>
</dbReference>